<dbReference type="EMBL" id="JAPFQI010000020">
    <property type="protein sequence ID" value="MCW8087705.1"/>
    <property type="molecule type" value="Genomic_DNA"/>
</dbReference>
<dbReference type="RefSeq" id="WP_301591911.1">
    <property type="nucleotide sequence ID" value="NZ_JAPFQI010000020.1"/>
</dbReference>
<dbReference type="InterPro" id="IPR013762">
    <property type="entry name" value="Integrase-like_cat_sf"/>
</dbReference>
<dbReference type="InterPro" id="IPR002104">
    <property type="entry name" value="Integrase_catalytic"/>
</dbReference>
<dbReference type="Proteomes" id="UP001526430">
    <property type="component" value="Unassembled WGS sequence"/>
</dbReference>
<dbReference type="PROSITE" id="PS51898">
    <property type="entry name" value="TYR_RECOMBINASE"/>
    <property type="match status" value="1"/>
</dbReference>
<organism evidence="3 4">
    <name type="scientific">Sabulicella glaciei</name>
    <dbReference type="NCBI Taxonomy" id="2984948"/>
    <lineage>
        <taxon>Bacteria</taxon>
        <taxon>Pseudomonadati</taxon>
        <taxon>Pseudomonadota</taxon>
        <taxon>Alphaproteobacteria</taxon>
        <taxon>Acetobacterales</taxon>
        <taxon>Acetobacteraceae</taxon>
        <taxon>Sabulicella</taxon>
    </lineage>
</organism>
<dbReference type="Pfam" id="PF00589">
    <property type="entry name" value="Phage_integrase"/>
    <property type="match status" value="1"/>
</dbReference>
<accession>A0ABT3NZW4</accession>
<evidence type="ECO:0000256" key="1">
    <source>
        <dbReference type="ARBA" id="ARBA00023172"/>
    </source>
</evidence>
<sequence>MPDHYMRQLKRWRLLCPKSKHDLVFPNWTGMVEFLSNLNRRGWQPLLQEAGIVDEDGRHKYPPKSLRHARASLEIHSGANPKEIQRLMGHSSIRVTYDVYGHLFEAHEDKRQDRANQIANELMAAE</sequence>
<gene>
    <name evidence="3" type="ORF">OF850_19020</name>
</gene>
<evidence type="ECO:0000313" key="3">
    <source>
        <dbReference type="EMBL" id="MCW8087705.1"/>
    </source>
</evidence>
<proteinExistence type="predicted"/>
<dbReference type="Gene3D" id="1.10.443.10">
    <property type="entry name" value="Intergrase catalytic core"/>
    <property type="match status" value="1"/>
</dbReference>
<feature type="domain" description="Tyr recombinase" evidence="2">
    <location>
        <begin position="1"/>
        <end position="113"/>
    </location>
</feature>
<protein>
    <submittedName>
        <fullName evidence="3">Tyrosine-type recombinase/integrase</fullName>
    </submittedName>
</protein>
<dbReference type="SUPFAM" id="SSF56349">
    <property type="entry name" value="DNA breaking-rejoining enzymes"/>
    <property type="match status" value="1"/>
</dbReference>
<comment type="caution">
    <text evidence="3">The sequence shown here is derived from an EMBL/GenBank/DDBJ whole genome shotgun (WGS) entry which is preliminary data.</text>
</comment>
<evidence type="ECO:0000259" key="2">
    <source>
        <dbReference type="PROSITE" id="PS51898"/>
    </source>
</evidence>
<reference evidence="3 4" key="1">
    <citation type="submission" date="2022-10" db="EMBL/GenBank/DDBJ databases">
        <title>Roseococcus glaciei nov., sp. nov., isolated from glacier.</title>
        <authorList>
            <person name="Liu Q."/>
            <person name="Xin Y.-H."/>
        </authorList>
    </citation>
    <scope>NUCLEOTIDE SEQUENCE [LARGE SCALE GENOMIC DNA]</scope>
    <source>
        <strain evidence="3 4">MDT2-1-1</strain>
    </source>
</reference>
<keyword evidence="4" id="KW-1185">Reference proteome</keyword>
<evidence type="ECO:0000313" key="4">
    <source>
        <dbReference type="Proteomes" id="UP001526430"/>
    </source>
</evidence>
<dbReference type="InterPro" id="IPR011010">
    <property type="entry name" value="DNA_brk_join_enz"/>
</dbReference>
<keyword evidence="1" id="KW-0233">DNA recombination</keyword>
<name>A0ABT3NZW4_9PROT</name>